<evidence type="ECO:0000259" key="6">
    <source>
        <dbReference type="SMART" id="SM00858"/>
    </source>
</evidence>
<evidence type="ECO:0000256" key="3">
    <source>
        <dbReference type="ARBA" id="ARBA00022764"/>
    </source>
</evidence>
<reference evidence="7 8" key="1">
    <citation type="submission" date="2018-05" db="EMBL/GenBank/DDBJ databases">
        <title>Genomic Encyclopedia of Type Strains, Phase IV (KMG-IV): sequencing the most valuable type-strain genomes for metagenomic binning, comparative biology and taxonomic classification.</title>
        <authorList>
            <person name="Goeker M."/>
        </authorList>
    </citation>
    <scope>NUCLEOTIDE SEQUENCE [LARGE SCALE GENOMIC DNA]</scope>
    <source>
        <strain evidence="7 8">DSM 16097</strain>
    </source>
</reference>
<feature type="region of interest" description="Disordered" evidence="5">
    <location>
        <begin position="95"/>
        <end position="117"/>
    </location>
</feature>
<evidence type="ECO:0000256" key="2">
    <source>
        <dbReference type="ARBA" id="ARBA00022729"/>
    </source>
</evidence>
<dbReference type="GO" id="GO:0044780">
    <property type="term" value="P:bacterial-type flagellum assembly"/>
    <property type="evidence" value="ECO:0007669"/>
    <property type="project" value="InterPro"/>
</dbReference>
<evidence type="ECO:0000313" key="8">
    <source>
        <dbReference type="Proteomes" id="UP000245708"/>
    </source>
</evidence>
<comment type="function">
    <text evidence="4">Involved in the assembly process of the P-ring formation. It may associate with FlgF on the rod constituting a structure essential for the P-ring assembly or may act as a modulator protein for the P-ring assembly.</text>
</comment>
<dbReference type="NCBIfam" id="TIGR03170">
    <property type="entry name" value="flgA_cterm"/>
    <property type="match status" value="1"/>
</dbReference>
<keyword evidence="7" id="KW-0282">Flagellum</keyword>
<keyword evidence="7" id="KW-0966">Cell projection</keyword>
<dbReference type="EMBL" id="QGGW01000004">
    <property type="protein sequence ID" value="PWK60371.1"/>
    <property type="molecule type" value="Genomic_DNA"/>
</dbReference>
<evidence type="ECO:0000256" key="1">
    <source>
        <dbReference type="ARBA" id="ARBA00004418"/>
    </source>
</evidence>
<dbReference type="PANTHER" id="PTHR36307:SF1">
    <property type="entry name" value="FLAGELLA BASAL BODY P-RING FORMATION PROTEIN FLGA"/>
    <property type="match status" value="1"/>
</dbReference>
<accession>A0A316GHE4</accession>
<dbReference type="Gene3D" id="2.30.30.760">
    <property type="match status" value="1"/>
</dbReference>
<feature type="chain" id="PRO_5016194410" description="Flagella basal body P-ring formation protein FlgA" evidence="4">
    <location>
        <begin position="24"/>
        <end position="242"/>
    </location>
</feature>
<keyword evidence="2 4" id="KW-0732">Signal</keyword>
<proteinExistence type="inferred from homology"/>
<keyword evidence="7" id="KW-0969">Cilium</keyword>
<keyword evidence="4" id="KW-1005">Bacterial flagellum biogenesis</keyword>
<dbReference type="SMART" id="SM00858">
    <property type="entry name" value="SAF"/>
    <property type="match status" value="1"/>
</dbReference>
<sequence length="242" mass="24530">MSLRLTRALAFGVLLCLPLPARADPGDGVSGAEAQALVAAAMQAARVPGQARIAAARPLPACAHWPEVGPSTPGDWRTVDLRCTAPVWVRTLRTGAPVPASTDPGVEETEPPATGPGLVLRESLARGAVIAAEDLAPAPAGTGSTAGQVTDPDTVVGRRLAVNLAAGRVILARHLEQHWLIAEGTAVAIASGGSGISVTTAGQALQNGQRGDRITVRNAGSGRVIEAIVTGPDSVAVRPNMN</sequence>
<dbReference type="CDD" id="cd11614">
    <property type="entry name" value="SAF_CpaB_FlgA_like"/>
    <property type="match status" value="1"/>
</dbReference>
<dbReference type="PANTHER" id="PTHR36307">
    <property type="entry name" value="FLAGELLA BASAL BODY P-RING FORMATION PROTEIN FLGA"/>
    <property type="match status" value="1"/>
</dbReference>
<dbReference type="RefSeq" id="WP_109667595.1">
    <property type="nucleotide sequence ID" value="NZ_QGGW01000004.1"/>
</dbReference>
<dbReference type="InterPro" id="IPR017585">
    <property type="entry name" value="SAF_FlgA"/>
</dbReference>
<dbReference type="Gene3D" id="3.90.1210.10">
    <property type="entry name" value="Antifreeze-like/N-acetylneuraminic acid synthase C-terminal domain"/>
    <property type="match status" value="1"/>
</dbReference>
<dbReference type="InterPro" id="IPR013974">
    <property type="entry name" value="SAF"/>
</dbReference>
<comment type="caution">
    <text evidence="7">The sequence shown here is derived from an EMBL/GenBank/DDBJ whole genome shotgun (WGS) entry which is preliminary data.</text>
</comment>
<evidence type="ECO:0000256" key="5">
    <source>
        <dbReference type="SAM" id="MobiDB-lite"/>
    </source>
</evidence>
<feature type="signal peptide" evidence="4">
    <location>
        <begin position="1"/>
        <end position="23"/>
    </location>
</feature>
<evidence type="ECO:0000256" key="4">
    <source>
        <dbReference type="RuleBase" id="RU362063"/>
    </source>
</evidence>
<name>A0A316GHE4_9RHOB</name>
<dbReference type="Proteomes" id="UP000245708">
    <property type="component" value="Unassembled WGS sequence"/>
</dbReference>
<dbReference type="InterPro" id="IPR039246">
    <property type="entry name" value="Flagellar_FlgA"/>
</dbReference>
<keyword evidence="3 4" id="KW-0574">Periplasm</keyword>
<dbReference type="Pfam" id="PF13144">
    <property type="entry name" value="ChapFlgA"/>
    <property type="match status" value="1"/>
</dbReference>
<protein>
    <recommendedName>
        <fullName evidence="4">Flagella basal body P-ring formation protein FlgA</fullName>
    </recommendedName>
</protein>
<organism evidence="7 8">
    <name type="scientific">Roseicyclus mahoneyensis</name>
    <dbReference type="NCBI Taxonomy" id="164332"/>
    <lineage>
        <taxon>Bacteria</taxon>
        <taxon>Pseudomonadati</taxon>
        <taxon>Pseudomonadota</taxon>
        <taxon>Alphaproteobacteria</taxon>
        <taxon>Rhodobacterales</taxon>
        <taxon>Roseobacteraceae</taxon>
        <taxon>Roseicyclus</taxon>
    </lineage>
</organism>
<gene>
    <name evidence="7" type="ORF">C7455_1047</name>
</gene>
<dbReference type="AlphaFoldDB" id="A0A316GHE4"/>
<evidence type="ECO:0000313" key="7">
    <source>
        <dbReference type="EMBL" id="PWK60371.1"/>
    </source>
</evidence>
<dbReference type="GO" id="GO:0042597">
    <property type="term" value="C:periplasmic space"/>
    <property type="evidence" value="ECO:0007669"/>
    <property type="project" value="UniProtKB-SubCell"/>
</dbReference>
<comment type="subcellular location">
    <subcellularLocation>
        <location evidence="1 4">Periplasm</location>
    </subcellularLocation>
</comment>
<comment type="similarity">
    <text evidence="4">Belongs to the FlgA family.</text>
</comment>
<keyword evidence="8" id="KW-1185">Reference proteome</keyword>
<dbReference type="OrthoDB" id="7689411at2"/>
<feature type="domain" description="SAF" evidence="6">
    <location>
        <begin position="115"/>
        <end position="176"/>
    </location>
</feature>